<dbReference type="EMBL" id="FPBO01000029">
    <property type="protein sequence ID" value="SFV09256.1"/>
    <property type="molecule type" value="Genomic_DNA"/>
</dbReference>
<name>A0A1I7LHW0_9BURK</name>
<keyword evidence="1" id="KW-0732">Signal</keyword>
<reference evidence="3" key="1">
    <citation type="submission" date="2016-10" db="EMBL/GenBank/DDBJ databases">
        <authorList>
            <person name="Varghese N."/>
            <person name="Submissions S."/>
        </authorList>
    </citation>
    <scope>NUCLEOTIDE SEQUENCE [LARGE SCALE GENOMIC DNA]</scope>
    <source>
        <strain evidence="3">CGMCC 1.11014</strain>
    </source>
</reference>
<evidence type="ECO:0000313" key="2">
    <source>
        <dbReference type="EMBL" id="SFV09256.1"/>
    </source>
</evidence>
<dbReference type="STRING" id="1035707.SAMN05216552_102970"/>
<evidence type="ECO:0000313" key="3">
    <source>
        <dbReference type="Proteomes" id="UP000199391"/>
    </source>
</evidence>
<dbReference type="OrthoDB" id="6751304at2"/>
<protein>
    <recommendedName>
        <fullName evidence="4">DUF1329 domain-containing protein</fullName>
    </recommendedName>
</protein>
<dbReference type="InterPro" id="IPR010752">
    <property type="entry name" value="DUF1329"/>
</dbReference>
<feature type="chain" id="PRO_5011579165" description="DUF1329 domain-containing protein" evidence="1">
    <location>
        <begin position="24"/>
        <end position="451"/>
    </location>
</feature>
<evidence type="ECO:0000256" key="1">
    <source>
        <dbReference type="SAM" id="SignalP"/>
    </source>
</evidence>
<gene>
    <name evidence="2" type="ORF">SAMN05216552_102970</name>
</gene>
<sequence length="451" mass="49899">MQRHLIPAMAALAALAAALPGHAAVTPEEAAKLKTELTPLGGEKAGNKDGTIPAWTGGHLTPIPGDKPGGRRGDPFKDEKPLYTVTAKNADQYAAVLTDGTKAMLKKYPAYRLDVYPTHRTAAAPQWVYDNTFKNATRAKLVSDAVTGAYGGVPFPVPKTGAEVIWNHILRWRGTSWQFIVNQYQLTADGKAVLTTSGAADQQMPYYFQDGTPEQFAKSNEFWLVRLINSGPPIRAGEAIIGRTSVDPSKDQAWVYLTGQRRVRKLPNPCCDTPTPATAGVMSFDELETWNGRIDRFDWKLVGKQEMLIPYNGNKLLQPKTDAEVMGPNFLNPDFVRWERHRVWVVEAALRAGQRHQAPKSRYYCDEDSWNCVLADRWDANGQLWKTLWSHTFVAPDLPGTVIGAFGFNDLISGTGFIGNLYNSKSAQYPLKPRFEDSLFTPDAMTGEGAR</sequence>
<dbReference type="Proteomes" id="UP000199391">
    <property type="component" value="Unassembled WGS sequence"/>
</dbReference>
<proteinExistence type="predicted"/>
<evidence type="ECO:0008006" key="4">
    <source>
        <dbReference type="Google" id="ProtNLM"/>
    </source>
</evidence>
<accession>A0A1I7LHW0</accession>
<dbReference type="RefSeq" id="WP_093558339.1">
    <property type="nucleotide sequence ID" value="NZ_FPBO01000029.1"/>
</dbReference>
<organism evidence="2 3">
    <name type="scientific">Pseudoduganella namucuonensis</name>
    <dbReference type="NCBI Taxonomy" id="1035707"/>
    <lineage>
        <taxon>Bacteria</taxon>
        <taxon>Pseudomonadati</taxon>
        <taxon>Pseudomonadota</taxon>
        <taxon>Betaproteobacteria</taxon>
        <taxon>Burkholderiales</taxon>
        <taxon>Oxalobacteraceae</taxon>
        <taxon>Telluria group</taxon>
        <taxon>Pseudoduganella</taxon>
    </lineage>
</organism>
<dbReference type="Gene3D" id="2.50.20.10">
    <property type="entry name" value="Lipoprotein localisation LolA/LolB/LppX"/>
    <property type="match status" value="1"/>
</dbReference>
<feature type="signal peptide" evidence="1">
    <location>
        <begin position="1"/>
        <end position="23"/>
    </location>
</feature>
<dbReference type="AlphaFoldDB" id="A0A1I7LHW0"/>
<dbReference type="Pfam" id="PF07044">
    <property type="entry name" value="DUF1329"/>
    <property type="match status" value="1"/>
</dbReference>
<keyword evidence="3" id="KW-1185">Reference proteome</keyword>